<dbReference type="EMBL" id="FNQM01000015">
    <property type="protein sequence ID" value="SEA87458.1"/>
    <property type="molecule type" value="Genomic_DNA"/>
</dbReference>
<evidence type="ECO:0000313" key="2">
    <source>
        <dbReference type="Proteomes" id="UP000198703"/>
    </source>
</evidence>
<dbReference type="OrthoDB" id="7860815at2"/>
<dbReference type="RefSeq" id="WP_093255429.1">
    <property type="nucleotide sequence ID" value="NZ_FNQM01000015.1"/>
</dbReference>
<protein>
    <submittedName>
        <fullName evidence="1">Uncharacterized protein</fullName>
    </submittedName>
</protein>
<dbReference type="AlphaFoldDB" id="A0A1H4ES65"/>
<evidence type="ECO:0000313" key="1">
    <source>
        <dbReference type="EMBL" id="SEA87458.1"/>
    </source>
</evidence>
<name>A0A1H4ES65_9RHOB</name>
<reference evidence="1 2" key="1">
    <citation type="submission" date="2016-10" db="EMBL/GenBank/DDBJ databases">
        <authorList>
            <person name="de Groot N.N."/>
        </authorList>
    </citation>
    <scope>NUCLEOTIDE SEQUENCE [LARGE SCALE GENOMIC DNA]</scope>
    <source>
        <strain evidence="1 2">DSM 15345</strain>
    </source>
</reference>
<gene>
    <name evidence="1" type="ORF">SAMN05444370_11551</name>
</gene>
<dbReference type="STRING" id="89524.SAMN05444370_11551"/>
<sequence>MGEGLYCDPGGLTVYAEPFEDGDLLDPDDRCEIWRDFEDDVLSCLTPSWHSCDRWRNRANVVAANRLHELTLHEDSYGRAHVTIAVREDLEPGLAALAQAALATRAETIFGRLGKLWPLHVRTSAWTSRPYAAATSPPSRSAA</sequence>
<organism evidence="1 2">
    <name type="scientific">Rubrimonas cliftonensis</name>
    <dbReference type="NCBI Taxonomy" id="89524"/>
    <lineage>
        <taxon>Bacteria</taxon>
        <taxon>Pseudomonadati</taxon>
        <taxon>Pseudomonadota</taxon>
        <taxon>Alphaproteobacteria</taxon>
        <taxon>Rhodobacterales</taxon>
        <taxon>Paracoccaceae</taxon>
        <taxon>Rubrimonas</taxon>
    </lineage>
</organism>
<keyword evidence="2" id="KW-1185">Reference proteome</keyword>
<dbReference type="Proteomes" id="UP000198703">
    <property type="component" value="Unassembled WGS sequence"/>
</dbReference>
<proteinExistence type="predicted"/>
<accession>A0A1H4ES65</accession>